<evidence type="ECO:0000313" key="4">
    <source>
        <dbReference type="Proteomes" id="UP000745663"/>
    </source>
</evidence>
<dbReference type="PANTHER" id="PTHR35037:SF3">
    <property type="entry name" value="C-TERMINAL REGION OF AIDA-LIKE PROTEIN"/>
    <property type="match status" value="1"/>
</dbReference>
<dbReference type="Gene3D" id="2.40.128.130">
    <property type="entry name" value="Autotransporter beta-domain"/>
    <property type="match status" value="1"/>
</dbReference>
<name>A0ABS2BSF3_9PSED</name>
<keyword evidence="4" id="KW-1185">Reference proteome</keyword>
<dbReference type="Pfam" id="PF03797">
    <property type="entry name" value="Autotransporter"/>
    <property type="match status" value="1"/>
</dbReference>
<feature type="domain" description="Autotransporter" evidence="2">
    <location>
        <begin position="797"/>
        <end position="1065"/>
    </location>
</feature>
<dbReference type="RefSeq" id="WP_203584008.1">
    <property type="nucleotide sequence ID" value="NZ_JACOPV010000002.1"/>
</dbReference>
<dbReference type="Pfam" id="PF03212">
    <property type="entry name" value="Pertactin"/>
    <property type="match status" value="1"/>
</dbReference>
<dbReference type="InterPro" id="IPR036709">
    <property type="entry name" value="Autotransporte_beta_dom_sf"/>
</dbReference>
<dbReference type="PROSITE" id="PS51208">
    <property type="entry name" value="AUTOTRANSPORTER"/>
    <property type="match status" value="1"/>
</dbReference>
<dbReference type="CDD" id="cd01343">
    <property type="entry name" value="PL1_Passenger_AT"/>
    <property type="match status" value="1"/>
</dbReference>
<dbReference type="InterPro" id="IPR006315">
    <property type="entry name" value="OM_autotransptr_brl_dom"/>
</dbReference>
<dbReference type="SMART" id="SM00869">
    <property type="entry name" value="Autotransporter"/>
    <property type="match status" value="1"/>
</dbReference>
<proteinExistence type="predicted"/>
<dbReference type="PANTHER" id="PTHR35037">
    <property type="entry name" value="C-TERMINAL REGION OF AIDA-LIKE PROTEIN"/>
    <property type="match status" value="1"/>
</dbReference>
<comment type="caution">
    <text evidence="3">The sequence shown here is derived from an EMBL/GenBank/DDBJ whole genome shotgun (WGS) entry which is preliminary data.</text>
</comment>
<dbReference type="Gene3D" id="2.160.20.20">
    <property type="match status" value="1"/>
</dbReference>
<gene>
    <name evidence="3" type="ORF">H8F21_03010</name>
</gene>
<protein>
    <submittedName>
        <fullName evidence="3">Autotransporter outer membrane beta-barrel domain-containing protein</fullName>
    </submittedName>
</protein>
<dbReference type="InterPro" id="IPR011050">
    <property type="entry name" value="Pectin_lyase_fold/virulence"/>
</dbReference>
<dbReference type="InterPro" id="IPR012332">
    <property type="entry name" value="Autotransporter_pectin_lyase_C"/>
</dbReference>
<dbReference type="InterPro" id="IPR051551">
    <property type="entry name" value="Autotransporter_adhesion"/>
</dbReference>
<dbReference type="SUPFAM" id="SSF51126">
    <property type="entry name" value="Pectin lyase-like"/>
    <property type="match status" value="1"/>
</dbReference>
<dbReference type="InterPro" id="IPR004899">
    <property type="entry name" value="Pertactin_central"/>
</dbReference>
<dbReference type="SUPFAM" id="SSF103515">
    <property type="entry name" value="Autotransporter"/>
    <property type="match status" value="1"/>
</dbReference>
<accession>A0ABS2BSF3</accession>
<dbReference type="PRINTS" id="PR01484">
    <property type="entry name" value="PRTACTNFAMLY"/>
</dbReference>
<dbReference type="NCBIfam" id="TIGR01414">
    <property type="entry name" value="autotrans_barl"/>
    <property type="match status" value="2"/>
</dbReference>
<dbReference type="InterPro" id="IPR005546">
    <property type="entry name" value="Autotransporte_beta"/>
</dbReference>
<evidence type="ECO:0000256" key="1">
    <source>
        <dbReference type="ARBA" id="ARBA00022729"/>
    </source>
</evidence>
<evidence type="ECO:0000313" key="3">
    <source>
        <dbReference type="EMBL" id="MBM5456536.1"/>
    </source>
</evidence>
<dbReference type="Proteomes" id="UP000745663">
    <property type="component" value="Unassembled WGS sequence"/>
</dbReference>
<dbReference type="EMBL" id="JACOPV010000002">
    <property type="protein sequence ID" value="MBM5456536.1"/>
    <property type="molecule type" value="Genomic_DNA"/>
</dbReference>
<evidence type="ECO:0000259" key="2">
    <source>
        <dbReference type="PROSITE" id="PS51208"/>
    </source>
</evidence>
<reference evidence="3 4" key="1">
    <citation type="submission" date="2020-08" db="EMBL/GenBank/DDBJ databases">
        <title>Description of novel Pseudomonas species.</title>
        <authorList>
            <person name="Duman M."/>
            <person name="Mulet M."/>
            <person name="Altun S."/>
            <person name="Saticioglu I.B."/>
            <person name="Lalucat J."/>
            <person name="Garcia-Valdes E."/>
        </authorList>
    </citation>
    <scope>NUCLEOTIDE SEQUENCE [LARGE SCALE GENOMIC DNA]</scope>
    <source>
        <strain evidence="3 4">P66</strain>
    </source>
</reference>
<dbReference type="InterPro" id="IPR003991">
    <property type="entry name" value="Pertactin_virulence_factor"/>
</dbReference>
<organism evidence="3 4">
    <name type="scientific">Pseudomonas arcuscaelestis</name>
    <dbReference type="NCBI Taxonomy" id="2710591"/>
    <lineage>
        <taxon>Bacteria</taxon>
        <taxon>Pseudomonadati</taxon>
        <taxon>Pseudomonadota</taxon>
        <taxon>Gammaproteobacteria</taxon>
        <taxon>Pseudomonadales</taxon>
        <taxon>Pseudomonadaceae</taxon>
        <taxon>Pseudomonas</taxon>
    </lineage>
</organism>
<sequence>MNTHVGSSISNKDRCPPFHPLPIATLIAALFTGPALAADYNFPLLFTNSSPLVASLVQKQVDVSSPAPAVALQHVGFSLRDVVLRNSVGGGVDVLSGARLLAQGVDAVTSGTALQVNSQSLADLSGPSALHTTGGKSPAASVTNAELRLHDVSLQTTGILSPGIDVGANALLQVERSQIVTFDMSSAGIREQGNLLANVVRDSQIHTHQAESAGVQVSASAGQLSLINTQIITDAAASDGVSARQDSNVTLSRASSAHTLGASASAVRADLGANIDVVDSALLTEGTGAFGATANRLSNINLVRSQVLTTGAQAAALAIHGEAHISASDSAVSSVDASTVVFSAFSPLGSTGTLTLLRTRLSGPSALIEAQPGSHGVASITDSQWWAPTATAFLAAAGSSLKVDLESSQVSAADFAQTNGDGQLAITTVASQVTGDTRLLSPASGRLDLDLHNSSWVFSGNSSASNLNLSDSKVMFGGHGFQVLTLNGDLSGTGRFQMKSDLASSQGDLLSVTGQVSGQHELLVADSGHAATGQPLKLVGSGGGAGQFTLYGGHVDAGAFRYALTRQGNDWYLAQTGQVAPMQTLVPPLQKPAIPTPLASNVAMTPLNPAMKPQAIPQPITSNVAMTPLNPAMKPQAIPQPITSNVAMTPLNPAMKPQAIPQPITSNVAMTPLNPAMKPQAIPQPITSNVAMTPLNPAMKPQAIPQPNTSNVAMTPLNPAMKPQAIPKPVVSNVAMTTLTPAQPPQPRVSRALPTQLPQAQRLSKGANAALGMQTAAANLWQNEMGTLSRRLGELRLGKDQGGLWTRAMDARLNVDSGDSRAFDQRLSGIEVGADRAIEFNDATLYLGGMLGIGHADQDFAEHSSGDIDSRSVGLYATYLQDNGVYLDTVLKYDHLKGDVKVSQNLGDQVSGHYDANAYGASVELGRQIALADGWFIEPQAQLSAAHLQGPRYTSSDSLEVKAQDQDTVQARVGARAGRNFMLASGTQVQGYLSVSQIEELAGDSHVSVDGHTLDNSLPGTRTDYGAGTALQLSARQKLMVETHYVHGSEIEQPLQVTVGYRILW</sequence>
<keyword evidence="1" id="KW-0732">Signal</keyword>